<name>X1PKF4_9ZZZZ</name>
<organism evidence="1">
    <name type="scientific">marine sediment metagenome</name>
    <dbReference type="NCBI Taxonomy" id="412755"/>
    <lineage>
        <taxon>unclassified sequences</taxon>
        <taxon>metagenomes</taxon>
        <taxon>ecological metagenomes</taxon>
    </lineage>
</organism>
<evidence type="ECO:0000313" key="1">
    <source>
        <dbReference type="EMBL" id="GAI56767.1"/>
    </source>
</evidence>
<gene>
    <name evidence="1" type="ORF">S06H3_53449</name>
</gene>
<dbReference type="AlphaFoldDB" id="X1PKF4"/>
<accession>X1PKF4</accession>
<comment type="caution">
    <text evidence="1">The sequence shown here is derived from an EMBL/GenBank/DDBJ whole genome shotgun (WGS) entry which is preliminary data.</text>
</comment>
<reference evidence="1" key="1">
    <citation type="journal article" date="2014" name="Front. Microbiol.">
        <title>High frequency of phylogenetically diverse reductive dehalogenase-homologous genes in deep subseafloor sedimentary metagenomes.</title>
        <authorList>
            <person name="Kawai M."/>
            <person name="Futagami T."/>
            <person name="Toyoda A."/>
            <person name="Takaki Y."/>
            <person name="Nishi S."/>
            <person name="Hori S."/>
            <person name="Arai W."/>
            <person name="Tsubouchi T."/>
            <person name="Morono Y."/>
            <person name="Uchiyama I."/>
            <person name="Ito T."/>
            <person name="Fujiyama A."/>
            <person name="Inagaki F."/>
            <person name="Takami H."/>
        </authorList>
    </citation>
    <scope>NUCLEOTIDE SEQUENCE</scope>
    <source>
        <strain evidence="1">Expedition CK06-06</strain>
    </source>
</reference>
<proteinExistence type="predicted"/>
<dbReference type="EMBL" id="BARV01034081">
    <property type="protein sequence ID" value="GAI56767.1"/>
    <property type="molecule type" value="Genomic_DNA"/>
</dbReference>
<feature type="non-terminal residue" evidence="1">
    <location>
        <position position="1"/>
    </location>
</feature>
<protein>
    <submittedName>
        <fullName evidence="1">Uncharacterized protein</fullName>
    </submittedName>
</protein>
<sequence>YPEPNYQTNRGKETERKKQGLIPMFCFPVSSSNTNPISGFSLRNHGMRPPEFSYDEILRMKV</sequence>